<dbReference type="Proteomes" id="UP001628193">
    <property type="component" value="Unassembled WGS sequence"/>
</dbReference>
<evidence type="ECO:0000256" key="4">
    <source>
        <dbReference type="ARBA" id="ARBA00022989"/>
    </source>
</evidence>
<keyword evidence="4 6" id="KW-1133">Transmembrane helix</keyword>
<dbReference type="Gene3D" id="3.40.720.10">
    <property type="entry name" value="Alkaline Phosphatase, subunit A"/>
    <property type="match status" value="1"/>
</dbReference>
<evidence type="ECO:0000256" key="1">
    <source>
        <dbReference type="ARBA" id="ARBA00004651"/>
    </source>
</evidence>
<evidence type="ECO:0000256" key="2">
    <source>
        <dbReference type="ARBA" id="ARBA00022475"/>
    </source>
</evidence>
<keyword evidence="9" id="KW-1185">Reference proteome</keyword>
<keyword evidence="2" id="KW-1003">Cell membrane</keyword>
<keyword evidence="3 6" id="KW-0812">Transmembrane</keyword>
<evidence type="ECO:0000256" key="5">
    <source>
        <dbReference type="ARBA" id="ARBA00023136"/>
    </source>
</evidence>
<accession>A0ABQ0C7Q4</accession>
<proteinExistence type="predicted"/>
<keyword evidence="5 6" id="KW-0472">Membrane</keyword>
<evidence type="ECO:0000313" key="9">
    <source>
        <dbReference type="Proteomes" id="UP001628193"/>
    </source>
</evidence>
<dbReference type="EMBL" id="BAAFGK010000004">
    <property type="protein sequence ID" value="GAB0056920.1"/>
    <property type="molecule type" value="Genomic_DNA"/>
</dbReference>
<organism evidence="8 9">
    <name type="scientific">Candidatus Magnetaquiglobus chichijimensis</name>
    <dbReference type="NCBI Taxonomy" id="3141448"/>
    <lineage>
        <taxon>Bacteria</taxon>
        <taxon>Pseudomonadati</taxon>
        <taxon>Pseudomonadota</taxon>
        <taxon>Magnetococcia</taxon>
        <taxon>Magnetococcales</taxon>
        <taxon>Candidatus Magnetaquicoccaceae</taxon>
        <taxon>Candidatus Magnetaquiglobus</taxon>
    </lineage>
</organism>
<sequence>MNTTLIQRLLVNRHTLFVAGLCLYLFATDELIEWTRGVWRMEIPLFVYLYWLMNGFIRPSRLQPVIAAIPLLTLYLIHDYYFLRFFRIPKINDIDQLPELIGVLGVTGNLVLFGLLALLVHLMYRFIRFTRNALLQSIPAILILGMPFVFPVGYIQLFTGLSYELIHYATLVNVEKNGRLVTALYNEAKRRDTYSHIDQYRDIDKLAMRLPPEWETPDKNNGRNVHMIVMEGFLDPTLLANLPKTIQPVHPDLTALLGKRQGLSISPVFGGYTSQAEFEVLCGVPAFQEFDEIEFNVFSGAETYCLPRVLHRLGLHTMASNGFKPDFFNTIPAYRGIGFDAVYFSKEYTPTENTYLTRGGEEAENKYFFDADLYEQNLAFVKQRMADKKPFFNYVLTVYGHFPFEPGSRMGPALFKDTGLPWDLERIVNQHYYRSKALADYLKQLLTLDPDSLIVLVSDHLPPLEGGFETYDKLGYLKSGPKDRFHRNRFIVLRDGKAETHPIFHHYNIYRLILDYVTNGQYCKLKPCNFTYPLSNEALRDDYRIIMGLASRQ</sequence>
<dbReference type="SUPFAM" id="SSF53649">
    <property type="entry name" value="Alkaline phosphatase-like"/>
    <property type="match status" value="1"/>
</dbReference>
<evidence type="ECO:0000256" key="3">
    <source>
        <dbReference type="ARBA" id="ARBA00022692"/>
    </source>
</evidence>
<dbReference type="RefSeq" id="WP_420904636.1">
    <property type="nucleotide sequence ID" value="NZ_BAAFGK010000004.1"/>
</dbReference>
<comment type="subcellular location">
    <subcellularLocation>
        <location evidence="1">Cell membrane</location>
        <topology evidence="1">Multi-pass membrane protein</topology>
    </subcellularLocation>
</comment>
<feature type="transmembrane region" description="Helical" evidence="6">
    <location>
        <begin position="37"/>
        <end position="53"/>
    </location>
</feature>
<feature type="transmembrane region" description="Helical" evidence="6">
    <location>
        <begin position="65"/>
        <end position="83"/>
    </location>
</feature>
<dbReference type="CDD" id="cd16015">
    <property type="entry name" value="LTA_synthase"/>
    <property type="match status" value="1"/>
</dbReference>
<dbReference type="InterPro" id="IPR000917">
    <property type="entry name" value="Sulfatase_N"/>
</dbReference>
<dbReference type="InterPro" id="IPR050448">
    <property type="entry name" value="OpgB/LTA_synthase_biosynth"/>
</dbReference>
<gene>
    <name evidence="8" type="ORF">SIID45300_01235</name>
</gene>
<dbReference type="Pfam" id="PF00884">
    <property type="entry name" value="Sulfatase"/>
    <property type="match status" value="1"/>
</dbReference>
<evidence type="ECO:0000313" key="8">
    <source>
        <dbReference type="EMBL" id="GAB0056920.1"/>
    </source>
</evidence>
<evidence type="ECO:0000259" key="7">
    <source>
        <dbReference type="Pfam" id="PF00884"/>
    </source>
</evidence>
<dbReference type="PANTHER" id="PTHR47371:SF3">
    <property type="entry name" value="PHOSPHOGLYCEROL TRANSFERASE I"/>
    <property type="match status" value="1"/>
</dbReference>
<feature type="transmembrane region" description="Helical" evidence="6">
    <location>
        <begin position="103"/>
        <end position="122"/>
    </location>
</feature>
<dbReference type="PANTHER" id="PTHR47371">
    <property type="entry name" value="LIPOTEICHOIC ACID SYNTHASE"/>
    <property type="match status" value="1"/>
</dbReference>
<protein>
    <recommendedName>
        <fullName evidence="7">Sulfatase N-terminal domain-containing protein</fullName>
    </recommendedName>
</protein>
<feature type="domain" description="Sulfatase N-terminal" evidence="7">
    <location>
        <begin position="224"/>
        <end position="516"/>
    </location>
</feature>
<comment type="caution">
    <text evidence="8">The sequence shown here is derived from an EMBL/GenBank/DDBJ whole genome shotgun (WGS) entry which is preliminary data.</text>
</comment>
<dbReference type="InterPro" id="IPR017850">
    <property type="entry name" value="Alkaline_phosphatase_core_sf"/>
</dbReference>
<evidence type="ECO:0000256" key="6">
    <source>
        <dbReference type="SAM" id="Phobius"/>
    </source>
</evidence>
<reference evidence="8 9" key="1">
    <citation type="submission" date="2024-05" db="EMBL/GenBank/DDBJ databases">
        <authorList>
            <consortium name="Candidatus Magnetaquicoccaceae bacterium FCR-1 genome sequencing consortium"/>
            <person name="Shimoshige H."/>
            <person name="Shimamura S."/>
            <person name="Taoka A."/>
            <person name="Kobayashi H."/>
            <person name="Maekawa T."/>
        </authorList>
    </citation>
    <scope>NUCLEOTIDE SEQUENCE [LARGE SCALE GENOMIC DNA]</scope>
    <source>
        <strain evidence="8 9">FCR-1</strain>
    </source>
</reference>
<name>A0ABQ0C7Q4_9PROT</name>
<reference evidence="8 9" key="2">
    <citation type="submission" date="2024-09" db="EMBL/GenBank/DDBJ databases">
        <title>Draft genome sequence of Candidatus Magnetaquicoccaceae bacterium FCR-1.</title>
        <authorList>
            <person name="Shimoshige H."/>
            <person name="Shimamura S."/>
            <person name="Taoka A."/>
            <person name="Kobayashi H."/>
            <person name="Maekawa T."/>
        </authorList>
    </citation>
    <scope>NUCLEOTIDE SEQUENCE [LARGE SCALE GENOMIC DNA]</scope>
    <source>
        <strain evidence="8 9">FCR-1</strain>
    </source>
</reference>
<feature type="transmembrane region" description="Helical" evidence="6">
    <location>
        <begin position="134"/>
        <end position="155"/>
    </location>
</feature>